<accession>A0A7X5QVX1</accession>
<sequence length="112" mass="12032">MLHQALGWNANVPGASGSGLMLGAAQHVRYSPERPRRTGVTVNSAERREGCTMLPVYTVPALSAFARRLQVPEPEMAMRASLENDARLNCQLAPSGKVMPASVAPRGNGAYW</sequence>
<dbReference type="Proteomes" id="UP000518878">
    <property type="component" value="Unassembled WGS sequence"/>
</dbReference>
<dbReference type="AlphaFoldDB" id="A0A7X5QVX1"/>
<protein>
    <submittedName>
        <fullName evidence="1">Uncharacterized protein</fullName>
    </submittedName>
</protein>
<name>A0A7X5QVX1_9GAMM</name>
<reference evidence="1 2" key="1">
    <citation type="journal article" date="2006" name="Int. J. Syst. Evol. Microbiol.">
        <title>Dyella yeojuensis sp. nov., isolated from greenhouse soil in Korea.</title>
        <authorList>
            <person name="Kim B.Y."/>
            <person name="Weon H.Y."/>
            <person name="Lee K.H."/>
            <person name="Seok S.J."/>
            <person name="Kwon S.W."/>
            <person name="Go S.J."/>
            <person name="Stackebrandt E."/>
        </authorList>
    </citation>
    <scope>NUCLEOTIDE SEQUENCE [LARGE SCALE GENOMIC DNA]</scope>
    <source>
        <strain evidence="1 2">DSM 17673</strain>
    </source>
</reference>
<gene>
    <name evidence="1" type="ORF">HBF32_13055</name>
</gene>
<comment type="caution">
    <text evidence="1">The sequence shown here is derived from an EMBL/GenBank/DDBJ whole genome shotgun (WGS) entry which is preliminary data.</text>
</comment>
<evidence type="ECO:0000313" key="1">
    <source>
        <dbReference type="EMBL" id="NID16391.1"/>
    </source>
</evidence>
<proteinExistence type="predicted"/>
<evidence type="ECO:0000313" key="2">
    <source>
        <dbReference type="Proteomes" id="UP000518878"/>
    </source>
</evidence>
<dbReference type="EMBL" id="JAAQTL010000001">
    <property type="protein sequence ID" value="NID16391.1"/>
    <property type="molecule type" value="Genomic_DNA"/>
</dbReference>
<organism evidence="1 2">
    <name type="scientific">Luteibacter yeojuensis</name>
    <dbReference type="NCBI Taxonomy" id="345309"/>
    <lineage>
        <taxon>Bacteria</taxon>
        <taxon>Pseudomonadati</taxon>
        <taxon>Pseudomonadota</taxon>
        <taxon>Gammaproteobacteria</taxon>
        <taxon>Lysobacterales</taxon>
        <taxon>Rhodanobacteraceae</taxon>
        <taxon>Luteibacter</taxon>
    </lineage>
</organism>
<keyword evidence="2" id="KW-1185">Reference proteome</keyword>